<dbReference type="PaxDb" id="4081-Solyc12g005810.1.1"/>
<reference evidence="3" key="1">
    <citation type="journal article" date="2012" name="Nature">
        <title>The tomato genome sequence provides insights into fleshy fruit evolution.</title>
        <authorList>
            <consortium name="Tomato Genome Consortium"/>
        </authorList>
    </citation>
    <scope>NUCLEOTIDE SEQUENCE [LARGE SCALE GENOMIC DNA]</scope>
    <source>
        <strain evidence="3">cv. Heinz 1706</strain>
    </source>
</reference>
<evidence type="ECO:0000313" key="4">
    <source>
        <dbReference type="Proteomes" id="UP000004994"/>
    </source>
</evidence>
<organism evidence="3">
    <name type="scientific">Solanum lycopersicum</name>
    <name type="common">Tomato</name>
    <name type="synonym">Lycopersicon esculentum</name>
    <dbReference type="NCBI Taxonomy" id="4081"/>
    <lineage>
        <taxon>Eukaryota</taxon>
        <taxon>Viridiplantae</taxon>
        <taxon>Streptophyta</taxon>
        <taxon>Embryophyta</taxon>
        <taxon>Tracheophyta</taxon>
        <taxon>Spermatophyta</taxon>
        <taxon>Magnoliopsida</taxon>
        <taxon>eudicotyledons</taxon>
        <taxon>Gunneridae</taxon>
        <taxon>Pentapetalae</taxon>
        <taxon>asterids</taxon>
        <taxon>lamiids</taxon>
        <taxon>Solanales</taxon>
        <taxon>Solanaceae</taxon>
        <taxon>Solanoideae</taxon>
        <taxon>Solaneae</taxon>
        <taxon>Solanum</taxon>
        <taxon>Solanum subgen. Lycopersicon</taxon>
    </lineage>
</organism>
<evidence type="ECO:0000313" key="3">
    <source>
        <dbReference type="EnsemblPlants" id="Solyc12g005810.1.1.1"/>
    </source>
</evidence>
<dbReference type="AlphaFoldDB" id="A0A3Q7J1Q0"/>
<name>A0A3Q7J1Q0_SOLLC</name>
<feature type="signal peptide" evidence="2">
    <location>
        <begin position="1"/>
        <end position="27"/>
    </location>
</feature>
<feature type="chain" id="PRO_5018653646" evidence="2">
    <location>
        <begin position="28"/>
        <end position="71"/>
    </location>
</feature>
<sequence>MAITSKMAIVLITLMAVCLLLSGPVTGQRRGKGGGGGGGDSGSNNLSSSDYGFFCLLISSLSYIVFLYSPY</sequence>
<keyword evidence="1" id="KW-1133">Transmembrane helix</keyword>
<evidence type="ECO:0000256" key="2">
    <source>
        <dbReference type="SAM" id="SignalP"/>
    </source>
</evidence>
<evidence type="ECO:0000256" key="1">
    <source>
        <dbReference type="SAM" id="Phobius"/>
    </source>
</evidence>
<keyword evidence="4" id="KW-1185">Reference proteome</keyword>
<dbReference type="Proteomes" id="UP000004994">
    <property type="component" value="Chromosome 12"/>
</dbReference>
<feature type="transmembrane region" description="Helical" evidence="1">
    <location>
        <begin position="51"/>
        <end position="69"/>
    </location>
</feature>
<keyword evidence="1" id="KW-0472">Membrane</keyword>
<proteinExistence type="predicted"/>
<keyword evidence="1" id="KW-0812">Transmembrane</keyword>
<accession>A0A3Q7J1Q0</accession>
<dbReference type="Gramene" id="Solyc12g005810.1.1">
    <property type="protein sequence ID" value="Solyc12g005810.1.1.1"/>
    <property type="gene ID" value="Solyc12g005810.1"/>
</dbReference>
<protein>
    <submittedName>
        <fullName evidence="3">Uncharacterized protein</fullName>
    </submittedName>
</protein>
<reference evidence="3" key="2">
    <citation type="submission" date="2019-01" db="UniProtKB">
        <authorList>
            <consortium name="EnsemblPlants"/>
        </authorList>
    </citation>
    <scope>IDENTIFICATION</scope>
    <source>
        <strain evidence="3">cv. Heinz 1706</strain>
    </source>
</reference>
<dbReference type="EnsemblPlants" id="Solyc12g005810.1.1">
    <property type="protein sequence ID" value="Solyc12g005810.1.1.1"/>
    <property type="gene ID" value="Solyc12g005810.1"/>
</dbReference>
<keyword evidence="2" id="KW-0732">Signal</keyword>
<dbReference type="InParanoid" id="A0A3Q7J1Q0"/>